<dbReference type="EMBL" id="FTPD01000023">
    <property type="protein sequence ID" value="SIT56995.1"/>
    <property type="molecule type" value="Genomic_DNA"/>
</dbReference>
<dbReference type="Pfam" id="PF00389">
    <property type="entry name" value="2-Hacid_dh"/>
    <property type="match status" value="1"/>
</dbReference>
<dbReference type="InterPro" id="IPR029752">
    <property type="entry name" value="D-isomer_DH_CS1"/>
</dbReference>
<dbReference type="GO" id="GO:0047964">
    <property type="term" value="F:glyoxylate reductase (NADH) activity"/>
    <property type="evidence" value="ECO:0007669"/>
    <property type="project" value="UniProtKB-EC"/>
</dbReference>
<evidence type="ECO:0000256" key="3">
    <source>
        <dbReference type="ARBA" id="ARBA00023027"/>
    </source>
</evidence>
<dbReference type="InterPro" id="IPR006139">
    <property type="entry name" value="D-isomer_2_OHA_DH_cat_dom"/>
</dbReference>
<accession>A0A1R3VB14</accession>
<feature type="domain" description="D-isomer specific 2-hydroxyacid dehydrogenase catalytic" evidence="5">
    <location>
        <begin position="11"/>
        <end position="310"/>
    </location>
</feature>
<protein>
    <submittedName>
        <fullName evidence="7">Glyoxylate reductase</fullName>
        <ecNumber evidence="7">1.1.1.26</ecNumber>
    </submittedName>
</protein>
<dbReference type="InterPro" id="IPR006140">
    <property type="entry name" value="D-isomer_DH_NAD-bd"/>
</dbReference>
<evidence type="ECO:0000256" key="2">
    <source>
        <dbReference type="ARBA" id="ARBA00023002"/>
    </source>
</evidence>
<dbReference type="SUPFAM" id="SSF51735">
    <property type="entry name" value="NAD(P)-binding Rossmann-fold domains"/>
    <property type="match status" value="1"/>
</dbReference>
<evidence type="ECO:0000313" key="8">
    <source>
        <dbReference type="Proteomes" id="UP000188388"/>
    </source>
</evidence>
<feature type="domain" description="D-isomer specific 2-hydroxyacid dehydrogenase NAD-binding" evidence="6">
    <location>
        <begin position="107"/>
        <end position="279"/>
    </location>
</feature>
<sequence length="311" mass="33184">MTDILMIGPYPAWDMEDLEAKYRTHKLWEATDKDALLTGKADAIRAIATRGELGASAALMARLPKLEIVCCYGVGTDAIDLGHARANGIRVTNTPDVLTEDVADIGIGLLLAVARNIPQADAYVRNGSWTKGNMQLVTRVCGKKLGIVGMGRVGAAVAKRAAAFDCAISYYDINRRGDLPYAYVGDLVDLARDSEFLIVTLAGGESTKNIINASVLEALGPDGILVNISRGSTVDETALLAALESKTIKGAGLDVFWNEPAIDERFLKLGNVVLQPHHASGTVETRKAMGKLVRDNLDAHFSGQALLTPVV</sequence>
<dbReference type="CDD" id="cd12156">
    <property type="entry name" value="HPPR"/>
    <property type="match status" value="1"/>
</dbReference>
<dbReference type="PANTHER" id="PTHR10996">
    <property type="entry name" value="2-HYDROXYACID DEHYDROGENASE-RELATED"/>
    <property type="match status" value="1"/>
</dbReference>
<proteinExistence type="inferred from homology"/>
<evidence type="ECO:0000259" key="6">
    <source>
        <dbReference type="Pfam" id="PF02826"/>
    </source>
</evidence>
<dbReference type="Proteomes" id="UP000188388">
    <property type="component" value="Unassembled WGS sequence"/>
</dbReference>
<dbReference type="GO" id="GO:0016618">
    <property type="term" value="F:hydroxypyruvate reductase [NAD(P)H] activity"/>
    <property type="evidence" value="ECO:0007669"/>
    <property type="project" value="TreeGrafter"/>
</dbReference>
<dbReference type="InterPro" id="IPR050223">
    <property type="entry name" value="D-isomer_2-hydroxyacid_DH"/>
</dbReference>
<dbReference type="GO" id="GO:0005829">
    <property type="term" value="C:cytosol"/>
    <property type="evidence" value="ECO:0007669"/>
    <property type="project" value="TreeGrafter"/>
</dbReference>
<reference evidence="8" key="1">
    <citation type="submission" date="2017-01" db="EMBL/GenBank/DDBJ databases">
        <authorList>
            <person name="Brunel B."/>
        </authorList>
    </citation>
    <scope>NUCLEOTIDE SEQUENCE [LARGE SCALE GENOMIC DNA]</scope>
</reference>
<dbReference type="AlphaFoldDB" id="A0A1R3VB14"/>
<comment type="similarity">
    <text evidence="4">Belongs to the D-isomer specific 2-hydroxyacid dehydrogenase family.</text>
</comment>
<name>A0A1R3VB14_9HYPH</name>
<evidence type="ECO:0000256" key="1">
    <source>
        <dbReference type="ARBA" id="ARBA00022857"/>
    </source>
</evidence>
<dbReference type="InterPro" id="IPR036291">
    <property type="entry name" value="NAD(P)-bd_dom_sf"/>
</dbReference>
<keyword evidence="8" id="KW-1185">Reference proteome</keyword>
<keyword evidence="1" id="KW-0521">NADP</keyword>
<evidence type="ECO:0000256" key="4">
    <source>
        <dbReference type="RuleBase" id="RU003719"/>
    </source>
</evidence>
<dbReference type="GO" id="GO:0051287">
    <property type="term" value="F:NAD binding"/>
    <property type="evidence" value="ECO:0007669"/>
    <property type="project" value="InterPro"/>
</dbReference>
<gene>
    <name evidence="7" type="primary">gyaR</name>
    <name evidence="7" type="ORF">BQ8794_30444</name>
</gene>
<dbReference type="PANTHER" id="PTHR10996:SF178">
    <property type="entry name" value="2-HYDROXYACID DEHYDROGENASE YGL185C-RELATED"/>
    <property type="match status" value="1"/>
</dbReference>
<dbReference type="STRING" id="1631249.BQ8794_30444"/>
<dbReference type="Gene3D" id="3.40.50.720">
    <property type="entry name" value="NAD(P)-binding Rossmann-like Domain"/>
    <property type="match status" value="2"/>
</dbReference>
<dbReference type="FunFam" id="3.40.50.720:FF:000213">
    <property type="entry name" value="Putative 2-hydroxyacid dehydrogenase"/>
    <property type="match status" value="1"/>
</dbReference>
<dbReference type="PROSITE" id="PS00065">
    <property type="entry name" value="D_2_HYDROXYACID_DH_1"/>
    <property type="match status" value="1"/>
</dbReference>
<organism evidence="7 8">
    <name type="scientific">Mesorhizobium prunaredense</name>
    <dbReference type="NCBI Taxonomy" id="1631249"/>
    <lineage>
        <taxon>Bacteria</taxon>
        <taxon>Pseudomonadati</taxon>
        <taxon>Pseudomonadota</taxon>
        <taxon>Alphaproteobacteria</taxon>
        <taxon>Hyphomicrobiales</taxon>
        <taxon>Phyllobacteriaceae</taxon>
        <taxon>Mesorhizobium</taxon>
    </lineage>
</organism>
<dbReference type="SUPFAM" id="SSF52283">
    <property type="entry name" value="Formate/glycerate dehydrogenase catalytic domain-like"/>
    <property type="match status" value="1"/>
</dbReference>
<evidence type="ECO:0000259" key="5">
    <source>
        <dbReference type="Pfam" id="PF00389"/>
    </source>
</evidence>
<keyword evidence="2 4" id="KW-0560">Oxidoreductase</keyword>
<dbReference type="EC" id="1.1.1.26" evidence="7"/>
<keyword evidence="3" id="KW-0520">NAD</keyword>
<dbReference type="GO" id="GO:0030267">
    <property type="term" value="F:glyoxylate reductase (NADPH) activity"/>
    <property type="evidence" value="ECO:0007669"/>
    <property type="project" value="TreeGrafter"/>
</dbReference>
<dbReference type="Pfam" id="PF02826">
    <property type="entry name" value="2-Hacid_dh_C"/>
    <property type="match status" value="1"/>
</dbReference>
<evidence type="ECO:0000313" key="7">
    <source>
        <dbReference type="EMBL" id="SIT56995.1"/>
    </source>
</evidence>